<sequence>MYPKLAPLLYHVRTKIGAMQQFAADLENALFCKFIAASLTIRNVYVRRSHRQLLVGYCGSSASPFT</sequence>
<dbReference type="EMBL" id="UYRT01092212">
    <property type="protein sequence ID" value="VDN37903.1"/>
    <property type="molecule type" value="Genomic_DNA"/>
</dbReference>
<evidence type="ECO:0000313" key="3">
    <source>
        <dbReference type="WBParaSite" id="GPUH_0002130701-mRNA-1"/>
    </source>
</evidence>
<accession>A0A183EJZ1</accession>
<evidence type="ECO:0000313" key="1">
    <source>
        <dbReference type="EMBL" id="VDN37903.1"/>
    </source>
</evidence>
<organism evidence="3">
    <name type="scientific">Gongylonema pulchrum</name>
    <dbReference type="NCBI Taxonomy" id="637853"/>
    <lineage>
        <taxon>Eukaryota</taxon>
        <taxon>Metazoa</taxon>
        <taxon>Ecdysozoa</taxon>
        <taxon>Nematoda</taxon>
        <taxon>Chromadorea</taxon>
        <taxon>Rhabditida</taxon>
        <taxon>Spirurina</taxon>
        <taxon>Spiruromorpha</taxon>
        <taxon>Spiruroidea</taxon>
        <taxon>Gongylonematidae</taxon>
        <taxon>Gongylonema</taxon>
    </lineage>
</organism>
<dbReference type="AlphaFoldDB" id="A0A183EJZ1"/>
<reference evidence="1 2" key="2">
    <citation type="submission" date="2018-11" db="EMBL/GenBank/DDBJ databases">
        <authorList>
            <consortium name="Pathogen Informatics"/>
        </authorList>
    </citation>
    <scope>NUCLEOTIDE SEQUENCE [LARGE SCALE GENOMIC DNA]</scope>
</reference>
<dbReference type="Proteomes" id="UP000271098">
    <property type="component" value="Unassembled WGS sequence"/>
</dbReference>
<keyword evidence="2" id="KW-1185">Reference proteome</keyword>
<gene>
    <name evidence="1" type="ORF">GPUH_LOCUS21282</name>
</gene>
<dbReference type="WBParaSite" id="GPUH_0002130701-mRNA-1">
    <property type="protein sequence ID" value="GPUH_0002130701-mRNA-1"/>
    <property type="gene ID" value="GPUH_0002130701"/>
</dbReference>
<name>A0A183EJZ1_9BILA</name>
<reference evidence="3" key="1">
    <citation type="submission" date="2016-06" db="UniProtKB">
        <authorList>
            <consortium name="WormBaseParasite"/>
        </authorList>
    </citation>
    <scope>IDENTIFICATION</scope>
</reference>
<protein>
    <submittedName>
        <fullName evidence="3">Transposase</fullName>
    </submittedName>
</protein>
<evidence type="ECO:0000313" key="2">
    <source>
        <dbReference type="Proteomes" id="UP000271098"/>
    </source>
</evidence>
<proteinExistence type="predicted"/>